<dbReference type="Gene3D" id="3.40.50.300">
    <property type="entry name" value="P-loop containing nucleotide triphosphate hydrolases"/>
    <property type="match status" value="1"/>
</dbReference>
<evidence type="ECO:0000256" key="2">
    <source>
        <dbReference type="ARBA" id="ARBA00022448"/>
    </source>
</evidence>
<dbReference type="InterPro" id="IPR003439">
    <property type="entry name" value="ABC_transporter-like_ATP-bd"/>
</dbReference>
<protein>
    <submittedName>
        <fullName evidence="6">Efflux ABC transporter, ATP-binding protein</fullName>
    </submittedName>
</protein>
<dbReference type="PROSITE" id="PS50893">
    <property type="entry name" value="ABC_TRANSPORTER_2"/>
    <property type="match status" value="1"/>
</dbReference>
<dbReference type="GO" id="GO:0016887">
    <property type="term" value="F:ATP hydrolysis activity"/>
    <property type="evidence" value="ECO:0007669"/>
    <property type="project" value="InterPro"/>
</dbReference>
<reference evidence="6" key="1">
    <citation type="submission" date="2020-02" db="EMBL/GenBank/DDBJ databases">
        <authorList>
            <person name="Meier V. D."/>
        </authorList>
    </citation>
    <scope>NUCLEOTIDE SEQUENCE</scope>
    <source>
        <strain evidence="6">AVDCRST_MAG61</strain>
    </source>
</reference>
<dbReference type="InterPro" id="IPR017871">
    <property type="entry name" value="ABC_transporter-like_CS"/>
</dbReference>
<dbReference type="GO" id="GO:0005524">
    <property type="term" value="F:ATP binding"/>
    <property type="evidence" value="ECO:0007669"/>
    <property type="project" value="UniProtKB-KW"/>
</dbReference>
<dbReference type="Pfam" id="PF00005">
    <property type="entry name" value="ABC_tran"/>
    <property type="match status" value="1"/>
</dbReference>
<dbReference type="SMART" id="SM00382">
    <property type="entry name" value="AAA"/>
    <property type="match status" value="1"/>
</dbReference>
<dbReference type="PANTHER" id="PTHR43335:SF4">
    <property type="entry name" value="ABC TRANSPORTER, ATP-BINDING PROTEIN"/>
    <property type="match status" value="1"/>
</dbReference>
<dbReference type="AlphaFoldDB" id="A0A6J4LQB2"/>
<dbReference type="EMBL" id="CADCTT010000398">
    <property type="protein sequence ID" value="CAA9337878.1"/>
    <property type="molecule type" value="Genomic_DNA"/>
</dbReference>
<keyword evidence="4 6" id="KW-0067">ATP-binding</keyword>
<dbReference type="InterPro" id="IPR003593">
    <property type="entry name" value="AAA+_ATPase"/>
</dbReference>
<keyword evidence="3" id="KW-0547">Nucleotide-binding</keyword>
<sequence length="322" mass="34651">MTFTNLQAPGARVVLSERHRPVDEAVVIRTRGLTKRYGELRAVDGVDLEVGAGDVYGFLGANGSGKTTTVRMLLGLVLPTSGTAEVLGRPMPGFRQSVLPRVGALVEGPGAYPHLSGRANLALLDASGSDRLGRRPRQQRIAEVLAEVGLDPADRRPTRTYSLGMRQRLGLAAALMRRPQLLVLDEPTNGLDPQGIQEIRDLLLRLHAGGTTIFLSSHLLAEIEQMCTRVGVLDRGRLVLQERLDVLLRPTGLVAVTTPDVEQCAAMLGGMVTEVDGRRLLVRADNAAALNAHLVGQGIRVAEIGPHRRELEQVVLEAGARP</sequence>
<feature type="domain" description="ABC transporter" evidence="5">
    <location>
        <begin position="28"/>
        <end position="260"/>
    </location>
</feature>
<organism evidence="6">
    <name type="scientific">uncultured Friedmanniella sp</name>
    <dbReference type="NCBI Taxonomy" id="335381"/>
    <lineage>
        <taxon>Bacteria</taxon>
        <taxon>Bacillati</taxon>
        <taxon>Actinomycetota</taxon>
        <taxon>Actinomycetes</taxon>
        <taxon>Propionibacteriales</taxon>
        <taxon>Nocardioidaceae</taxon>
        <taxon>Friedmanniella</taxon>
        <taxon>environmental samples</taxon>
    </lineage>
</organism>
<keyword evidence="2" id="KW-0813">Transport</keyword>
<dbReference type="PANTHER" id="PTHR43335">
    <property type="entry name" value="ABC TRANSPORTER, ATP-BINDING PROTEIN"/>
    <property type="match status" value="1"/>
</dbReference>
<proteinExistence type="inferred from homology"/>
<dbReference type="InterPro" id="IPR027417">
    <property type="entry name" value="P-loop_NTPase"/>
</dbReference>
<comment type="similarity">
    <text evidence="1">Belongs to the ABC transporter superfamily.</text>
</comment>
<gene>
    <name evidence="6" type="ORF">AVDCRST_MAG61-3258</name>
</gene>
<evidence type="ECO:0000313" key="6">
    <source>
        <dbReference type="EMBL" id="CAA9337878.1"/>
    </source>
</evidence>
<evidence type="ECO:0000256" key="1">
    <source>
        <dbReference type="ARBA" id="ARBA00005417"/>
    </source>
</evidence>
<dbReference type="PROSITE" id="PS00211">
    <property type="entry name" value="ABC_TRANSPORTER_1"/>
    <property type="match status" value="1"/>
</dbReference>
<dbReference type="SUPFAM" id="SSF52540">
    <property type="entry name" value="P-loop containing nucleoside triphosphate hydrolases"/>
    <property type="match status" value="1"/>
</dbReference>
<name>A0A6J4LQB2_9ACTN</name>
<evidence type="ECO:0000259" key="5">
    <source>
        <dbReference type="PROSITE" id="PS50893"/>
    </source>
</evidence>
<evidence type="ECO:0000256" key="4">
    <source>
        <dbReference type="ARBA" id="ARBA00022840"/>
    </source>
</evidence>
<evidence type="ECO:0000256" key="3">
    <source>
        <dbReference type="ARBA" id="ARBA00022741"/>
    </source>
</evidence>
<accession>A0A6J4LQB2</accession>